<reference evidence="3 4" key="1">
    <citation type="submission" date="2016-10" db="EMBL/GenBank/DDBJ databases">
        <authorList>
            <person name="de Groot N.N."/>
        </authorList>
    </citation>
    <scope>NUCLEOTIDE SEQUENCE [LARGE SCALE GENOMIC DNA]</scope>
    <source>
        <strain evidence="3 4">DSM 19547</strain>
    </source>
</reference>
<keyword evidence="2" id="KW-0812">Transmembrane</keyword>
<protein>
    <submittedName>
        <fullName evidence="3">Uncharacterized protein</fullName>
    </submittedName>
</protein>
<feature type="transmembrane region" description="Helical" evidence="2">
    <location>
        <begin position="29"/>
        <end position="50"/>
    </location>
</feature>
<sequence>MSDAPQDRPAERGLLSRTAETRRFAPADLVALVLSVLWLLLTGVAFLFLGRGTEDGVDPLRFVMTLVAVFVPVALIWLGNATVKSAAAMRAESQRLRATVEGLRSSMAQQRAGGASPEVERRLQEIAATTKKTETALATFTSIRTAAPPPPPRSEPPPPGPAPAEGEGQPTLGLETPADAMQAQLTTGDFIAALQFPETAEDREGFRALRRALRDRNTAHLIQAAQDVLTLLSQDGVYMDDLAPDRARPELWRRFAQGERGRAIAALGGIHDKDALGLAAARMKNDAIFRDAAHHFLRRFDQIFAAFEQGASDQEIAALADTRTARAFMLLGRVTGTFD</sequence>
<dbReference type="EMBL" id="FOXA01000001">
    <property type="protein sequence ID" value="SFO89320.1"/>
    <property type="molecule type" value="Genomic_DNA"/>
</dbReference>
<keyword evidence="4" id="KW-1185">Reference proteome</keyword>
<evidence type="ECO:0000313" key="4">
    <source>
        <dbReference type="Proteomes" id="UP000199356"/>
    </source>
</evidence>
<keyword evidence="2" id="KW-0472">Membrane</keyword>
<proteinExistence type="predicted"/>
<dbReference type="RefSeq" id="WP_177215009.1">
    <property type="nucleotide sequence ID" value="NZ_FOXA01000001.1"/>
</dbReference>
<dbReference type="AlphaFoldDB" id="A0A1I5KW04"/>
<evidence type="ECO:0000256" key="2">
    <source>
        <dbReference type="SAM" id="Phobius"/>
    </source>
</evidence>
<evidence type="ECO:0000313" key="3">
    <source>
        <dbReference type="EMBL" id="SFO89320.1"/>
    </source>
</evidence>
<dbReference type="STRING" id="441119.SAMN04488047_101339"/>
<dbReference type="Proteomes" id="UP000199356">
    <property type="component" value="Unassembled WGS sequence"/>
</dbReference>
<accession>A0A1I5KW04</accession>
<keyword evidence="2" id="KW-1133">Transmembrane helix</keyword>
<feature type="transmembrane region" description="Helical" evidence="2">
    <location>
        <begin position="62"/>
        <end position="83"/>
    </location>
</feature>
<feature type="region of interest" description="Disordered" evidence="1">
    <location>
        <begin position="141"/>
        <end position="174"/>
    </location>
</feature>
<evidence type="ECO:0000256" key="1">
    <source>
        <dbReference type="SAM" id="MobiDB-lite"/>
    </source>
</evidence>
<organism evidence="3 4">
    <name type="scientific">Tranquillimonas alkanivorans</name>
    <dbReference type="NCBI Taxonomy" id="441119"/>
    <lineage>
        <taxon>Bacteria</taxon>
        <taxon>Pseudomonadati</taxon>
        <taxon>Pseudomonadota</taxon>
        <taxon>Alphaproteobacteria</taxon>
        <taxon>Rhodobacterales</taxon>
        <taxon>Roseobacteraceae</taxon>
        <taxon>Tranquillimonas</taxon>
    </lineage>
</organism>
<name>A0A1I5KW04_9RHOB</name>
<feature type="compositionally biased region" description="Pro residues" evidence="1">
    <location>
        <begin position="147"/>
        <end position="162"/>
    </location>
</feature>
<gene>
    <name evidence="3" type="ORF">SAMN04488047_101339</name>
</gene>